<organism evidence="3 4">
    <name type="scientific">Globodera rostochiensis</name>
    <name type="common">Golden nematode worm</name>
    <name type="synonym">Heterodera rostochiensis</name>
    <dbReference type="NCBI Taxonomy" id="31243"/>
    <lineage>
        <taxon>Eukaryota</taxon>
        <taxon>Metazoa</taxon>
        <taxon>Ecdysozoa</taxon>
        <taxon>Nematoda</taxon>
        <taxon>Chromadorea</taxon>
        <taxon>Rhabditida</taxon>
        <taxon>Tylenchina</taxon>
        <taxon>Tylenchomorpha</taxon>
        <taxon>Tylenchoidea</taxon>
        <taxon>Heteroderidae</taxon>
        <taxon>Heteroderinae</taxon>
        <taxon>Globodera</taxon>
    </lineage>
</organism>
<dbReference type="AlphaFoldDB" id="A0A914H5L1"/>
<protein>
    <submittedName>
        <fullName evidence="4">Pectinesterase inhibitor domain-containing protein</fullName>
    </submittedName>
</protein>
<evidence type="ECO:0000313" key="3">
    <source>
        <dbReference type="Proteomes" id="UP000887572"/>
    </source>
</evidence>
<feature type="compositionally biased region" description="Polar residues" evidence="1">
    <location>
        <begin position="191"/>
        <end position="208"/>
    </location>
</feature>
<name>A0A914H5L1_GLORO</name>
<reference evidence="4" key="1">
    <citation type="submission" date="2022-11" db="UniProtKB">
        <authorList>
            <consortium name="WormBaseParasite"/>
        </authorList>
    </citation>
    <scope>IDENTIFICATION</scope>
</reference>
<dbReference type="WBParaSite" id="Gr19_v10_g14205.t1">
    <property type="protein sequence ID" value="Gr19_v10_g14205.t1"/>
    <property type="gene ID" value="Gr19_v10_g14205"/>
</dbReference>
<feature type="region of interest" description="Disordered" evidence="1">
    <location>
        <begin position="164"/>
        <end position="215"/>
    </location>
</feature>
<proteinExistence type="predicted"/>
<feature type="chain" id="PRO_5037961940" evidence="2">
    <location>
        <begin position="27"/>
        <end position="231"/>
    </location>
</feature>
<evidence type="ECO:0000256" key="2">
    <source>
        <dbReference type="SAM" id="SignalP"/>
    </source>
</evidence>
<keyword evidence="2" id="KW-0732">Signal</keyword>
<accession>A0A914H5L1</accession>
<evidence type="ECO:0000256" key="1">
    <source>
        <dbReference type="SAM" id="MobiDB-lite"/>
    </source>
</evidence>
<keyword evidence="3" id="KW-1185">Reference proteome</keyword>
<evidence type="ECO:0000313" key="4">
    <source>
        <dbReference type="WBParaSite" id="Gr19_v10_g14205.t1"/>
    </source>
</evidence>
<sequence length="231" mass="24549">MANLSTLPMLSAIAIVCVLISDLCLAAPSFPCCPGSQQVAALMSGYIVNFTNSVDTDDKQTLCGSVIEDVQCMKRELEAMNNCGMGGGARIVAEIDAQLSSPDACANSLSFVRAMFDLAAKATGHMKSSKWDIVTGNFVTQIGAIDNICNAFNISLNKAVRFTDPSKGDKAHKNGPQPSQKDFKFRPYLADSTSSADRAEGWTQTSSADRADVAGFKRPQLRPVAGLNVLS</sequence>
<feature type="signal peptide" evidence="2">
    <location>
        <begin position="1"/>
        <end position="26"/>
    </location>
</feature>
<dbReference type="Proteomes" id="UP000887572">
    <property type="component" value="Unplaced"/>
</dbReference>